<reference evidence="10" key="1">
    <citation type="submission" date="2025-08" db="UniProtKB">
        <authorList>
            <consortium name="RefSeq"/>
        </authorList>
    </citation>
    <scope>IDENTIFICATION</scope>
</reference>
<dbReference type="GO" id="GO:0005337">
    <property type="term" value="F:nucleoside transmembrane transporter activity"/>
    <property type="evidence" value="ECO:0007669"/>
    <property type="project" value="InterPro"/>
</dbReference>
<feature type="region of interest" description="Disordered" evidence="7">
    <location>
        <begin position="1"/>
        <end position="24"/>
    </location>
</feature>
<comment type="subcellular location">
    <subcellularLocation>
        <location evidence="1">Membrane</location>
        <topology evidence="1">Multi-pass membrane protein</topology>
    </subcellularLocation>
</comment>
<evidence type="ECO:0000256" key="7">
    <source>
        <dbReference type="SAM" id="MobiDB-lite"/>
    </source>
</evidence>
<dbReference type="Proteomes" id="UP000694918">
    <property type="component" value="Unplaced"/>
</dbReference>
<accession>A0AAJ6XES9</accession>
<evidence type="ECO:0000256" key="6">
    <source>
        <dbReference type="ARBA" id="ARBA00023136"/>
    </source>
</evidence>
<feature type="transmembrane region" description="Helical" evidence="8">
    <location>
        <begin position="327"/>
        <end position="346"/>
    </location>
</feature>
<name>A0AAJ6XES9_POPEU</name>
<feature type="transmembrane region" description="Helical" evidence="8">
    <location>
        <begin position="399"/>
        <end position="417"/>
    </location>
</feature>
<dbReference type="RefSeq" id="XP_011015970.1">
    <property type="nucleotide sequence ID" value="XM_011017668.1"/>
</dbReference>
<evidence type="ECO:0000256" key="3">
    <source>
        <dbReference type="ARBA" id="ARBA00022448"/>
    </source>
</evidence>
<evidence type="ECO:0000256" key="8">
    <source>
        <dbReference type="SAM" id="Phobius"/>
    </source>
</evidence>
<dbReference type="GeneID" id="105119525"/>
<dbReference type="Pfam" id="PF01733">
    <property type="entry name" value="Nucleoside_tran"/>
    <property type="match status" value="1"/>
</dbReference>
<evidence type="ECO:0000256" key="5">
    <source>
        <dbReference type="ARBA" id="ARBA00022989"/>
    </source>
</evidence>
<organism evidence="9 10">
    <name type="scientific">Populus euphratica</name>
    <name type="common">Euphrates poplar</name>
    <dbReference type="NCBI Taxonomy" id="75702"/>
    <lineage>
        <taxon>Eukaryota</taxon>
        <taxon>Viridiplantae</taxon>
        <taxon>Streptophyta</taxon>
        <taxon>Embryophyta</taxon>
        <taxon>Tracheophyta</taxon>
        <taxon>Spermatophyta</taxon>
        <taxon>Magnoliopsida</taxon>
        <taxon>eudicotyledons</taxon>
        <taxon>Gunneridae</taxon>
        <taxon>Pentapetalae</taxon>
        <taxon>rosids</taxon>
        <taxon>fabids</taxon>
        <taxon>Malpighiales</taxon>
        <taxon>Salicaceae</taxon>
        <taxon>Saliceae</taxon>
        <taxon>Populus</taxon>
    </lineage>
</organism>
<keyword evidence="9" id="KW-1185">Reference proteome</keyword>
<keyword evidence="3" id="KW-0813">Transport</keyword>
<evidence type="ECO:0000256" key="1">
    <source>
        <dbReference type="ARBA" id="ARBA00004141"/>
    </source>
</evidence>
<feature type="transmembrane region" description="Helical" evidence="8">
    <location>
        <begin position="437"/>
        <end position="457"/>
    </location>
</feature>
<dbReference type="PANTHER" id="PTHR10332">
    <property type="entry name" value="EQUILIBRATIVE NUCLEOSIDE TRANSPORTER"/>
    <property type="match status" value="1"/>
</dbReference>
<dbReference type="AlphaFoldDB" id="A0AAJ6XES9"/>
<evidence type="ECO:0000256" key="4">
    <source>
        <dbReference type="ARBA" id="ARBA00022692"/>
    </source>
</evidence>
<feature type="transmembrane region" description="Helical" evidence="8">
    <location>
        <begin position="296"/>
        <end position="315"/>
    </location>
</feature>
<dbReference type="GO" id="GO:0005886">
    <property type="term" value="C:plasma membrane"/>
    <property type="evidence" value="ECO:0007669"/>
    <property type="project" value="TreeGrafter"/>
</dbReference>
<gene>
    <name evidence="10" type="primary">LOC105119525</name>
</gene>
<keyword evidence="4 8" id="KW-0812">Transmembrane</keyword>
<evidence type="ECO:0000313" key="9">
    <source>
        <dbReference type="Proteomes" id="UP000694918"/>
    </source>
</evidence>
<evidence type="ECO:0000313" key="10">
    <source>
        <dbReference type="RefSeq" id="XP_011015970.1"/>
    </source>
</evidence>
<feature type="transmembrane region" description="Helical" evidence="8">
    <location>
        <begin position="581"/>
        <end position="600"/>
    </location>
</feature>
<keyword evidence="5 8" id="KW-1133">Transmembrane helix</keyword>
<evidence type="ECO:0000256" key="2">
    <source>
        <dbReference type="ARBA" id="ARBA00007965"/>
    </source>
</evidence>
<comment type="similarity">
    <text evidence="2">Belongs to the SLC29A/ENT transporter (TC 2.A.57) family.</text>
</comment>
<keyword evidence="6 8" id="KW-0472">Membrane</keyword>
<dbReference type="KEGG" id="peu:105119525"/>
<feature type="transmembrane region" description="Helical" evidence="8">
    <location>
        <begin position="518"/>
        <end position="537"/>
    </location>
</feature>
<feature type="transmembrane region" description="Helical" evidence="8">
    <location>
        <begin position="358"/>
        <end position="378"/>
    </location>
</feature>
<protein>
    <submittedName>
        <fullName evidence="10">Equilibrative nucleotide transporter 3-like</fullName>
    </submittedName>
</protein>
<feature type="transmembrane region" description="Helical" evidence="8">
    <location>
        <begin position="606"/>
        <end position="628"/>
    </location>
</feature>
<sequence length="638" mass="70662">MHQEDDRETESSTANTSDAAKDEKDATVKCGDLANLAVFSCSHDNRDLKLNRTAAPDVAGQLYRAVVTTSNQPSLHPMISQRRKRKVKVFLSTDSFKQAMVDTVEDGLISFDSGIKQGNARYTHLRDVHDDEQIVNDDEVQEMLNDEVQGMSAKRLAVRKMILHHNIDICVLLGAKRRIYTPSLVYATWNDPNVKWHSVDSVNNAGGILVIWNEENFKVDNIECSGQWNAIFGDFYEILHGGDSSAYLNAVGSKDFHSFISHCDRSSACLNARQIAQMIFDYSSWLAMQRYHPSRVLTLVYQPFALGTLAVLAYYEAKINTRIRNLFGYSLFFLSTLGSSCEGAFYSKTLDLATSGKGGLGTFVGICALSGAFGLADAHVQGGMVVWFNLVDPFPCIKLLHSFLAGLSASGALISALRLITKAAFDNSQYGPPKGAISFLAISAFFELPWALLYAYVFPKLAVVKYYCSKVASEGSKTVSADLAAGGIETLLQPESEDDPEQLERLSNKELLLRNIDYAIDTFLIYVLTLSIFPGFVSEDTGTHSLGGWYVLVLIALFNASDLIGRYIPLLRSLKLESRKGLMIATLSRFLLLPAFYFTTKYGDQGWMIMVTSFLGLTNGYLTVRIFTSAKKNHKNVK</sequence>
<proteinExistence type="inferred from homology"/>
<dbReference type="InterPro" id="IPR002259">
    <property type="entry name" value="Eqnu_transpt"/>
</dbReference>
<dbReference type="PANTHER" id="PTHR10332:SF30">
    <property type="entry name" value="EQUILIBRATIVE NUCLEOTIDE TRANSPORTER 2"/>
    <property type="match status" value="1"/>
</dbReference>
<feature type="transmembrane region" description="Helical" evidence="8">
    <location>
        <begin position="549"/>
        <end position="569"/>
    </location>
</feature>
<feature type="non-terminal residue" evidence="10">
    <location>
        <position position="638"/>
    </location>
</feature>